<evidence type="ECO:0000313" key="2">
    <source>
        <dbReference type="Proteomes" id="UP000317650"/>
    </source>
</evidence>
<name>A0A4S8KAC2_MUSBA</name>
<comment type="caution">
    <text evidence="1">The sequence shown here is derived from an EMBL/GenBank/DDBJ whole genome shotgun (WGS) entry which is preliminary data.</text>
</comment>
<dbReference type="Proteomes" id="UP000317650">
    <property type="component" value="Chromosome 4"/>
</dbReference>
<gene>
    <name evidence="1" type="ORF">C4D60_Mb04t07600</name>
</gene>
<evidence type="ECO:0000313" key="1">
    <source>
        <dbReference type="EMBL" id="THU72012.1"/>
    </source>
</evidence>
<dbReference type="AlphaFoldDB" id="A0A4S8KAC2"/>
<sequence length="119" mass="13621">MHDHGLYLGCSSFHLAELLNNLHLHIHKHSLEQPAMQSVKQFDLPHTSFGLMVMMGSPSLELNMEENRRPNRKMRHETTFTDISPMASLNLSSVFSSVVALFQMLLRRVMLLESTEKST</sequence>
<accession>A0A4S8KAC2</accession>
<proteinExistence type="predicted"/>
<dbReference type="EMBL" id="PYDT01000001">
    <property type="protein sequence ID" value="THU72012.1"/>
    <property type="molecule type" value="Genomic_DNA"/>
</dbReference>
<keyword evidence="2" id="KW-1185">Reference proteome</keyword>
<reference evidence="1 2" key="1">
    <citation type="journal article" date="2019" name="Nat. Plants">
        <title>Genome sequencing of Musa balbisiana reveals subgenome evolution and function divergence in polyploid bananas.</title>
        <authorList>
            <person name="Yao X."/>
        </authorList>
    </citation>
    <scope>NUCLEOTIDE SEQUENCE [LARGE SCALE GENOMIC DNA]</scope>
    <source>
        <strain evidence="2">cv. DH-PKW</strain>
        <tissue evidence="1">Leaves</tissue>
    </source>
</reference>
<protein>
    <submittedName>
        <fullName evidence="1">Uncharacterized protein</fullName>
    </submittedName>
</protein>
<organism evidence="1 2">
    <name type="scientific">Musa balbisiana</name>
    <name type="common">Banana</name>
    <dbReference type="NCBI Taxonomy" id="52838"/>
    <lineage>
        <taxon>Eukaryota</taxon>
        <taxon>Viridiplantae</taxon>
        <taxon>Streptophyta</taxon>
        <taxon>Embryophyta</taxon>
        <taxon>Tracheophyta</taxon>
        <taxon>Spermatophyta</taxon>
        <taxon>Magnoliopsida</taxon>
        <taxon>Liliopsida</taxon>
        <taxon>Zingiberales</taxon>
        <taxon>Musaceae</taxon>
        <taxon>Musa</taxon>
    </lineage>
</organism>